<protein>
    <recommendedName>
        <fullName evidence="2">HTH cro/C1-type domain-containing protein</fullName>
    </recommendedName>
</protein>
<keyword evidence="4" id="KW-1185">Reference proteome</keyword>
<name>A0ABQ3MPV1_9PSEU</name>
<dbReference type="RefSeq" id="WP_229905470.1">
    <property type="nucleotide sequence ID" value="NZ_BNAR01000017.1"/>
</dbReference>
<dbReference type="PROSITE" id="PS50943">
    <property type="entry name" value="HTH_CROC1"/>
    <property type="match status" value="1"/>
</dbReference>
<evidence type="ECO:0000313" key="3">
    <source>
        <dbReference type="EMBL" id="GHH56970.1"/>
    </source>
</evidence>
<dbReference type="Gene3D" id="1.10.260.40">
    <property type="entry name" value="lambda repressor-like DNA-binding domains"/>
    <property type="match status" value="1"/>
</dbReference>
<organism evidence="3 4">
    <name type="scientific">Lentzea cavernae</name>
    <dbReference type="NCBI Taxonomy" id="2020703"/>
    <lineage>
        <taxon>Bacteria</taxon>
        <taxon>Bacillati</taxon>
        <taxon>Actinomycetota</taxon>
        <taxon>Actinomycetes</taxon>
        <taxon>Pseudonocardiales</taxon>
        <taxon>Pseudonocardiaceae</taxon>
        <taxon>Lentzea</taxon>
    </lineage>
</organism>
<accession>A0ABQ3MPV1</accession>
<evidence type="ECO:0000259" key="2">
    <source>
        <dbReference type="PROSITE" id="PS50943"/>
    </source>
</evidence>
<feature type="compositionally biased region" description="Basic and acidic residues" evidence="1">
    <location>
        <begin position="8"/>
        <end position="20"/>
    </location>
</feature>
<dbReference type="InterPro" id="IPR010982">
    <property type="entry name" value="Lambda_DNA-bd_dom_sf"/>
</dbReference>
<dbReference type="SUPFAM" id="SSF47413">
    <property type="entry name" value="lambda repressor-like DNA-binding domains"/>
    <property type="match status" value="1"/>
</dbReference>
<evidence type="ECO:0000313" key="4">
    <source>
        <dbReference type="Proteomes" id="UP000605568"/>
    </source>
</evidence>
<dbReference type="Pfam" id="PF01381">
    <property type="entry name" value="HTH_3"/>
    <property type="match status" value="1"/>
</dbReference>
<dbReference type="SMART" id="SM00530">
    <property type="entry name" value="HTH_XRE"/>
    <property type="match status" value="1"/>
</dbReference>
<sequence>MTDWHKRRSDDLEAGEKMETDGQWLSRPTSEAGLNTGLLAEVLKEYRQANGLNQGDLAKLLNLDQSYVSKIETGQRQVRDLETLLRIANRLNIPPSHVGVSQELLQPVAPPSSGALVDAVDPVEVSQSDWKRERRFLNRHRGELAQLAKQLYSPDFHVGDNVTFMAKPEWMAERPIPLEDIELRWVEDRVPIEVTGGEPEAAGVLPLRVPGRRFERYTSAIRYLDRPSLFENRSSYRLLEANLKAGDARLTFGLGTYFDKLDASEAAAHELAGVVRQGPADEVPEWSALPLRALIGDPFDLNRRGVMPAIETLTLRRQRDTGKATFLLHWRDPAKVATAAGIYGLIPAGEFQPSSVAAWDTKNDFDLWRNMVREYSEEVLGEPERDGSSGEPINYDEWSFYRALKKARDEERVTAYCLGIGLDTLTLTATLLTVVVIDDDVFDDVFGEAVQINAEGALVTAMESTAVSEGVPFTEETVRRMLTSEPMASPGACILARSWEFRDDLLGR</sequence>
<feature type="region of interest" description="Disordered" evidence="1">
    <location>
        <begin position="1"/>
        <end position="30"/>
    </location>
</feature>
<comment type="caution">
    <text evidence="3">The sequence shown here is derived from an EMBL/GenBank/DDBJ whole genome shotgun (WGS) entry which is preliminary data.</text>
</comment>
<evidence type="ECO:0000256" key="1">
    <source>
        <dbReference type="SAM" id="MobiDB-lite"/>
    </source>
</evidence>
<feature type="domain" description="HTH cro/C1-type" evidence="2">
    <location>
        <begin position="43"/>
        <end position="98"/>
    </location>
</feature>
<dbReference type="InterPro" id="IPR001387">
    <property type="entry name" value="Cro/C1-type_HTH"/>
</dbReference>
<dbReference type="CDD" id="cd00093">
    <property type="entry name" value="HTH_XRE"/>
    <property type="match status" value="1"/>
</dbReference>
<reference evidence="4" key="1">
    <citation type="journal article" date="2019" name="Int. J. Syst. Evol. Microbiol.">
        <title>The Global Catalogue of Microorganisms (GCM) 10K type strain sequencing project: providing services to taxonomists for standard genome sequencing and annotation.</title>
        <authorList>
            <consortium name="The Broad Institute Genomics Platform"/>
            <consortium name="The Broad Institute Genome Sequencing Center for Infectious Disease"/>
            <person name="Wu L."/>
            <person name="Ma J."/>
        </authorList>
    </citation>
    <scope>NUCLEOTIDE SEQUENCE [LARGE SCALE GENOMIC DNA]</scope>
    <source>
        <strain evidence="4">CGMCC 4.7367</strain>
    </source>
</reference>
<dbReference type="Proteomes" id="UP000605568">
    <property type="component" value="Unassembled WGS sequence"/>
</dbReference>
<proteinExistence type="predicted"/>
<dbReference type="EMBL" id="BNAR01000017">
    <property type="protein sequence ID" value="GHH56970.1"/>
    <property type="molecule type" value="Genomic_DNA"/>
</dbReference>
<gene>
    <name evidence="3" type="ORF">GCM10017774_75770</name>
</gene>